<dbReference type="Proteomes" id="UP000198405">
    <property type="component" value="Unassembled WGS sequence"/>
</dbReference>
<dbReference type="AlphaFoldDB" id="A0A239AFR1"/>
<protein>
    <submittedName>
        <fullName evidence="2">Uncharacterized protein</fullName>
    </submittedName>
</protein>
<organism evidence="2 3">
    <name type="scientific">Desulfurobacterium atlanticum</name>
    <dbReference type="NCBI Taxonomy" id="240169"/>
    <lineage>
        <taxon>Bacteria</taxon>
        <taxon>Pseudomonadati</taxon>
        <taxon>Aquificota</taxon>
        <taxon>Aquificia</taxon>
        <taxon>Desulfurobacteriales</taxon>
        <taxon>Desulfurobacteriaceae</taxon>
        <taxon>Desulfurobacterium</taxon>
    </lineage>
</organism>
<evidence type="ECO:0000256" key="1">
    <source>
        <dbReference type="SAM" id="Phobius"/>
    </source>
</evidence>
<feature type="transmembrane region" description="Helical" evidence="1">
    <location>
        <begin position="6"/>
        <end position="29"/>
    </location>
</feature>
<accession>A0A239AFR1</accession>
<keyword evidence="1" id="KW-0472">Membrane</keyword>
<gene>
    <name evidence="2" type="ORF">SAMN06265340_1229</name>
</gene>
<evidence type="ECO:0000313" key="3">
    <source>
        <dbReference type="Proteomes" id="UP000198405"/>
    </source>
</evidence>
<name>A0A239AFR1_9BACT</name>
<proteinExistence type="predicted"/>
<evidence type="ECO:0000313" key="2">
    <source>
        <dbReference type="EMBL" id="SNR93884.1"/>
    </source>
</evidence>
<keyword evidence="1" id="KW-1133">Transmembrane helix</keyword>
<reference evidence="3" key="1">
    <citation type="submission" date="2017-06" db="EMBL/GenBank/DDBJ databases">
        <authorList>
            <person name="Varghese N."/>
            <person name="Submissions S."/>
        </authorList>
    </citation>
    <scope>NUCLEOTIDE SEQUENCE [LARGE SCALE GENOMIC DNA]</scope>
    <source>
        <strain evidence="3">DSM 15668</strain>
    </source>
</reference>
<sequence>MNTTTIDPIVALILMSLAVVIFAGGILIINHEIDKKEK</sequence>
<dbReference type="EMBL" id="FZOB01000022">
    <property type="protein sequence ID" value="SNR93884.1"/>
    <property type="molecule type" value="Genomic_DNA"/>
</dbReference>
<keyword evidence="3" id="KW-1185">Reference proteome</keyword>
<keyword evidence="1" id="KW-0812">Transmembrane</keyword>